<reference evidence="1" key="2">
    <citation type="submission" date="2022-08" db="UniProtKB">
        <authorList>
            <consortium name="EnsemblMetazoa"/>
        </authorList>
    </citation>
    <scope>IDENTIFICATION</scope>
    <source>
        <strain evidence="1">STECLA/ALBI9_A</strain>
    </source>
</reference>
<accession>A0A182FQE2</accession>
<proteinExistence type="predicted"/>
<dbReference type="AlphaFoldDB" id="A0A182FQE2"/>
<name>A0A182FQE2_ANOAL</name>
<protein>
    <submittedName>
        <fullName evidence="1">Uncharacterized protein</fullName>
    </submittedName>
</protein>
<organism evidence="1 2">
    <name type="scientific">Anopheles albimanus</name>
    <name type="common">New world malaria mosquito</name>
    <dbReference type="NCBI Taxonomy" id="7167"/>
    <lineage>
        <taxon>Eukaryota</taxon>
        <taxon>Metazoa</taxon>
        <taxon>Ecdysozoa</taxon>
        <taxon>Arthropoda</taxon>
        <taxon>Hexapoda</taxon>
        <taxon>Insecta</taxon>
        <taxon>Pterygota</taxon>
        <taxon>Neoptera</taxon>
        <taxon>Endopterygota</taxon>
        <taxon>Diptera</taxon>
        <taxon>Nematocera</taxon>
        <taxon>Culicoidea</taxon>
        <taxon>Culicidae</taxon>
        <taxon>Anophelinae</taxon>
        <taxon>Anopheles</taxon>
    </lineage>
</organism>
<dbReference type="Proteomes" id="UP000069272">
    <property type="component" value="Chromosome 2R"/>
</dbReference>
<dbReference type="EnsemblMetazoa" id="AALB008762-RA">
    <property type="protein sequence ID" value="AALB008762-PA"/>
    <property type="gene ID" value="AALB008762"/>
</dbReference>
<evidence type="ECO:0000313" key="1">
    <source>
        <dbReference type="EnsemblMetazoa" id="AALB008762-PA"/>
    </source>
</evidence>
<dbReference type="VEuPathDB" id="VectorBase:AALB008762"/>
<reference evidence="1 2" key="1">
    <citation type="journal article" date="2017" name="G3 (Bethesda)">
        <title>The Physical Genome Mapping of Anopheles albimanus Corrected Scaffold Misassemblies and Identified Interarm Rearrangements in Genus Anopheles.</title>
        <authorList>
            <person name="Artemov G.N."/>
            <person name="Peery A.N."/>
            <person name="Jiang X."/>
            <person name="Tu Z."/>
            <person name="Stegniy V.N."/>
            <person name="Sharakhova M.V."/>
            <person name="Sharakhov I.V."/>
        </authorList>
    </citation>
    <scope>NUCLEOTIDE SEQUENCE [LARGE SCALE GENOMIC DNA]</scope>
    <source>
        <strain evidence="1 2">ALBI9_A</strain>
    </source>
</reference>
<keyword evidence="2" id="KW-1185">Reference proteome</keyword>
<evidence type="ECO:0000313" key="2">
    <source>
        <dbReference type="Proteomes" id="UP000069272"/>
    </source>
</evidence>
<sequence>IFSNALANGRACRSSTVFLPRNTEVLEQLLAISPLSASAYPSLFLHILLVKCASLCLSLLLAQVCLFVVNKCARLVCIEGNERESQQYPFSAACWSRNHPSGLLISAPLPASCEPFIPFSCLRSCVCVCVC</sequence>